<dbReference type="OrthoDB" id="9801052at2"/>
<comment type="caution">
    <text evidence="5">The sequence shown here is derived from an EMBL/GenBank/DDBJ whole genome shotgun (WGS) entry which is preliminary data.</text>
</comment>
<dbReference type="Gene3D" id="3.90.1150.10">
    <property type="entry name" value="Aspartate Aminotransferase, domain 1"/>
    <property type="match status" value="1"/>
</dbReference>
<evidence type="ECO:0000256" key="3">
    <source>
        <dbReference type="RuleBase" id="RU003560"/>
    </source>
</evidence>
<dbReference type="AlphaFoldDB" id="A0A2T0VAT9"/>
<keyword evidence="6" id="KW-1185">Reference proteome</keyword>
<dbReference type="GO" id="GO:0030170">
    <property type="term" value="F:pyridoxal phosphate binding"/>
    <property type="evidence" value="ECO:0007669"/>
    <property type="project" value="InterPro"/>
</dbReference>
<evidence type="ECO:0000313" key="6">
    <source>
        <dbReference type="Proteomes" id="UP000237983"/>
    </source>
</evidence>
<dbReference type="Pfam" id="PF00202">
    <property type="entry name" value="Aminotran_3"/>
    <property type="match status" value="1"/>
</dbReference>
<dbReference type="InterPro" id="IPR015424">
    <property type="entry name" value="PyrdxlP-dep_Trfase"/>
</dbReference>
<reference evidence="5 6" key="1">
    <citation type="submission" date="2018-03" db="EMBL/GenBank/DDBJ databases">
        <title>Genomic Encyclopedia of Type Strains, Phase III (KMG-III): the genomes of soil and plant-associated and newly described type strains.</title>
        <authorList>
            <person name="Whitman W."/>
        </authorList>
    </citation>
    <scope>NUCLEOTIDE SEQUENCE [LARGE SCALE GENOMIC DNA]</scope>
    <source>
        <strain evidence="5 6">CGMCC 1.12484</strain>
    </source>
</reference>
<dbReference type="Proteomes" id="UP000237983">
    <property type="component" value="Unassembled WGS sequence"/>
</dbReference>
<organism evidence="5 6">
    <name type="scientific">Glaciihabitans tibetensis</name>
    <dbReference type="NCBI Taxonomy" id="1266600"/>
    <lineage>
        <taxon>Bacteria</taxon>
        <taxon>Bacillati</taxon>
        <taxon>Actinomycetota</taxon>
        <taxon>Actinomycetes</taxon>
        <taxon>Micrococcales</taxon>
        <taxon>Microbacteriaceae</taxon>
        <taxon>Glaciihabitans</taxon>
    </lineage>
</organism>
<name>A0A2T0VAT9_9MICO</name>
<dbReference type="EMBL" id="PVTL01000007">
    <property type="protein sequence ID" value="PRY67273.1"/>
    <property type="molecule type" value="Genomic_DNA"/>
</dbReference>
<evidence type="ECO:0000256" key="1">
    <source>
        <dbReference type="ARBA" id="ARBA00001933"/>
    </source>
</evidence>
<dbReference type="PANTHER" id="PTHR43713">
    <property type="entry name" value="GLUTAMATE-1-SEMIALDEHYDE 2,1-AMINOMUTASE"/>
    <property type="match status" value="1"/>
</dbReference>
<dbReference type="GO" id="GO:0008483">
    <property type="term" value="F:transaminase activity"/>
    <property type="evidence" value="ECO:0007669"/>
    <property type="project" value="InterPro"/>
</dbReference>
<evidence type="ECO:0000256" key="2">
    <source>
        <dbReference type="ARBA" id="ARBA00022898"/>
    </source>
</evidence>
<gene>
    <name evidence="5" type="ORF">B0I08_107169</name>
</gene>
<dbReference type="InterPro" id="IPR015422">
    <property type="entry name" value="PyrdxlP-dep_Trfase_small"/>
</dbReference>
<keyword evidence="4" id="KW-0812">Transmembrane</keyword>
<dbReference type="RefSeq" id="WP_106213837.1">
    <property type="nucleotide sequence ID" value="NZ_PVTL01000007.1"/>
</dbReference>
<dbReference type="PROSITE" id="PS00600">
    <property type="entry name" value="AA_TRANSFER_CLASS_3"/>
    <property type="match status" value="1"/>
</dbReference>
<feature type="transmembrane region" description="Helical" evidence="4">
    <location>
        <begin position="289"/>
        <end position="312"/>
    </location>
</feature>
<sequence>MTLLTTPRLRTADSALRDRALAVVPGGVYGHMTVLQQMPPSYPQFYSRGAGARVWDVDDNEYIDFMCAFGPMIAGYANPVIDAAAAAQQVKGDALAGPSRHFVELAELLVDTVAHADWAMFAKNGTDATSIAVVTARAETGRTKLLKARKAYHGANAWFTPNPAGVTAADRADIIEFEYNDLASLEAAVAEAEGDVAAIIVPPFRHDALYDQELATAEFARGVRAIATRIGAAFILDEVRTGFRLDMAGAWEQFGVRPDMTAFSKGIANGYSLAAVVGGQAYKEAAASIYVTGSFWMGGVAMAAAVATLTLLRDTNGIRTMNAAGSAFRTGLQSQAAAHGFGLVQTGPVVMPFMRFDDDAELRQVFAFTDAAVRRGVLLHPWHNMFFSAAHTLDDVATALERTDEAFAETRSLFPL</sequence>
<keyword evidence="4" id="KW-1133">Transmembrane helix</keyword>
<comment type="cofactor">
    <cofactor evidence="1">
        <name>pyridoxal 5'-phosphate</name>
        <dbReference type="ChEBI" id="CHEBI:597326"/>
    </cofactor>
</comment>
<dbReference type="InterPro" id="IPR005814">
    <property type="entry name" value="Aminotrans_3"/>
</dbReference>
<dbReference type="InterPro" id="IPR015421">
    <property type="entry name" value="PyrdxlP-dep_Trfase_major"/>
</dbReference>
<dbReference type="Gene3D" id="3.40.640.10">
    <property type="entry name" value="Type I PLP-dependent aspartate aminotransferase-like (Major domain)"/>
    <property type="match status" value="1"/>
</dbReference>
<evidence type="ECO:0000313" key="5">
    <source>
        <dbReference type="EMBL" id="PRY67273.1"/>
    </source>
</evidence>
<keyword evidence="4" id="KW-0472">Membrane</keyword>
<dbReference type="SUPFAM" id="SSF53383">
    <property type="entry name" value="PLP-dependent transferases"/>
    <property type="match status" value="1"/>
</dbReference>
<protein>
    <submittedName>
        <fullName evidence="5">Glutamate-1-semialdehyde 2,1-aminomutase</fullName>
    </submittedName>
</protein>
<keyword evidence="2 3" id="KW-0663">Pyridoxal phosphate</keyword>
<proteinExistence type="inferred from homology"/>
<dbReference type="InterPro" id="IPR049704">
    <property type="entry name" value="Aminotrans_3_PPA_site"/>
</dbReference>
<dbReference type="PANTHER" id="PTHR43713:SF3">
    <property type="entry name" value="GLUTAMATE-1-SEMIALDEHYDE 2,1-AMINOMUTASE 1, CHLOROPLASTIC-RELATED"/>
    <property type="match status" value="1"/>
</dbReference>
<evidence type="ECO:0000256" key="4">
    <source>
        <dbReference type="SAM" id="Phobius"/>
    </source>
</evidence>
<accession>A0A2T0VAT9</accession>
<comment type="similarity">
    <text evidence="3">Belongs to the class-III pyridoxal-phosphate-dependent aminotransferase family.</text>
</comment>